<feature type="domain" description="YgjP-like metallopeptidase" evidence="1">
    <location>
        <begin position="22"/>
        <end position="228"/>
    </location>
</feature>
<evidence type="ECO:0000259" key="1">
    <source>
        <dbReference type="Pfam" id="PF01863"/>
    </source>
</evidence>
<accession>A0A1H8GW54</accession>
<dbReference type="RefSeq" id="WP_090633606.1">
    <property type="nucleotide sequence ID" value="NZ_FOCP01000020.1"/>
</dbReference>
<proteinExistence type="predicted"/>
<evidence type="ECO:0000313" key="2">
    <source>
        <dbReference type="EMBL" id="SEN48095.1"/>
    </source>
</evidence>
<dbReference type="InterPro" id="IPR002725">
    <property type="entry name" value="YgjP-like_metallopeptidase"/>
</dbReference>
<dbReference type="Gene3D" id="3.30.2010.10">
    <property type="entry name" value="Metalloproteases ('zincins'), catalytic domain"/>
    <property type="match status" value="1"/>
</dbReference>
<reference evidence="2 3" key="1">
    <citation type="submission" date="2016-10" db="EMBL/GenBank/DDBJ databases">
        <authorList>
            <person name="de Groot N.N."/>
        </authorList>
    </citation>
    <scope>NUCLEOTIDE SEQUENCE [LARGE SCALE GENOMIC DNA]</scope>
    <source>
        <strain evidence="2 3">Nm22</strain>
    </source>
</reference>
<dbReference type="OrthoDB" id="9811177at2"/>
<dbReference type="STRING" id="917.SAMN05216326_10743"/>
<evidence type="ECO:0000313" key="3">
    <source>
        <dbReference type="Proteomes" id="UP000199459"/>
    </source>
</evidence>
<dbReference type="PANTHER" id="PTHR30399:SF1">
    <property type="entry name" value="UTP PYROPHOSPHATASE"/>
    <property type="match status" value="1"/>
</dbReference>
<sequence>MLRQIHLAGETVNYRIKRSGRKSVGLRICHQGLQVNAPHDLTNAQIDAVVLGKTGWILEKLAIWRNKLSRDPVEGFLPGTAVFPLLGDLWKPGIAVNGQLCMVPAGSAEKKLPDQYLSSEVFRKWMIDWYRQRALACFSERLTLYADRLNLPYPPFKLSHAKTRWGSCSSSGVIRLNVRLVQLPLPLVDYVVAHELCHLFEMNHSGAFWKRVATIYPDYQHARRELRNY</sequence>
<organism evidence="2 3">
    <name type="scientific">Nitrosomonas marina</name>
    <dbReference type="NCBI Taxonomy" id="917"/>
    <lineage>
        <taxon>Bacteria</taxon>
        <taxon>Pseudomonadati</taxon>
        <taxon>Pseudomonadota</taxon>
        <taxon>Betaproteobacteria</taxon>
        <taxon>Nitrosomonadales</taxon>
        <taxon>Nitrosomonadaceae</taxon>
        <taxon>Nitrosomonas</taxon>
    </lineage>
</organism>
<dbReference type="CDD" id="cd07344">
    <property type="entry name" value="M48_yhfN_like"/>
    <property type="match status" value="1"/>
</dbReference>
<dbReference type="Pfam" id="PF01863">
    <property type="entry name" value="YgjP-like"/>
    <property type="match status" value="1"/>
</dbReference>
<dbReference type="AlphaFoldDB" id="A0A1H8GW54"/>
<gene>
    <name evidence="2" type="ORF">SAMN05216325_12011</name>
</gene>
<protein>
    <recommendedName>
        <fullName evidence="1">YgjP-like metallopeptidase domain-containing protein</fullName>
    </recommendedName>
</protein>
<dbReference type="InterPro" id="IPR053136">
    <property type="entry name" value="UTP_pyrophosphatase-like"/>
</dbReference>
<dbReference type="Proteomes" id="UP000199459">
    <property type="component" value="Unassembled WGS sequence"/>
</dbReference>
<dbReference type="PANTHER" id="PTHR30399">
    <property type="entry name" value="UNCHARACTERIZED PROTEIN YGJP"/>
    <property type="match status" value="1"/>
</dbReference>
<name>A0A1H8GW54_9PROT</name>
<dbReference type="EMBL" id="FOCP01000020">
    <property type="protein sequence ID" value="SEN48095.1"/>
    <property type="molecule type" value="Genomic_DNA"/>
</dbReference>